<keyword evidence="7 16" id="KW-0732">Signal</keyword>
<reference evidence="19 20" key="1">
    <citation type="submission" date="2018-06" db="EMBL/GenBank/DDBJ databases">
        <title>Genomic Encyclopedia of Archaeal and Bacterial Type Strains, Phase II (KMG-II): from individual species to whole genera.</title>
        <authorList>
            <person name="Goeker M."/>
        </authorList>
    </citation>
    <scope>NUCLEOTIDE SEQUENCE [LARGE SCALE GENOMIC DNA]</scope>
    <source>
        <strain evidence="19 20">DSM 22011</strain>
    </source>
</reference>
<evidence type="ECO:0000256" key="10">
    <source>
        <dbReference type="ARBA" id="ARBA00023077"/>
    </source>
</evidence>
<dbReference type="InterPro" id="IPR036942">
    <property type="entry name" value="Beta-barrel_TonB_sf"/>
</dbReference>
<evidence type="ECO:0000256" key="9">
    <source>
        <dbReference type="ARBA" id="ARBA00023065"/>
    </source>
</evidence>
<dbReference type="PROSITE" id="PS52016">
    <property type="entry name" value="TONB_DEPENDENT_REC_3"/>
    <property type="match status" value="1"/>
</dbReference>
<evidence type="ECO:0000256" key="6">
    <source>
        <dbReference type="ARBA" id="ARBA00022692"/>
    </source>
</evidence>
<keyword evidence="20" id="KW-1185">Reference proteome</keyword>
<evidence type="ECO:0000313" key="20">
    <source>
        <dbReference type="Proteomes" id="UP000249165"/>
    </source>
</evidence>
<dbReference type="GO" id="GO:0009279">
    <property type="term" value="C:cell outer membrane"/>
    <property type="evidence" value="ECO:0007669"/>
    <property type="project" value="UniProtKB-SubCell"/>
</dbReference>
<evidence type="ECO:0000256" key="2">
    <source>
        <dbReference type="ARBA" id="ARBA00009810"/>
    </source>
</evidence>
<dbReference type="GO" id="GO:0015891">
    <property type="term" value="P:siderophore transport"/>
    <property type="evidence" value="ECO:0007669"/>
    <property type="project" value="InterPro"/>
</dbReference>
<evidence type="ECO:0000313" key="19">
    <source>
        <dbReference type="EMBL" id="RAK10632.1"/>
    </source>
</evidence>
<dbReference type="GO" id="GO:0015344">
    <property type="term" value="F:siderophore uptake transmembrane transporter activity"/>
    <property type="evidence" value="ECO:0007669"/>
    <property type="project" value="TreeGrafter"/>
</dbReference>
<keyword evidence="12 19" id="KW-0675">Receptor</keyword>
<dbReference type="AlphaFoldDB" id="A0A327XQY0"/>
<evidence type="ECO:0000256" key="5">
    <source>
        <dbReference type="ARBA" id="ARBA00022496"/>
    </source>
</evidence>
<dbReference type="Pfam" id="PF07715">
    <property type="entry name" value="Plug"/>
    <property type="match status" value="1"/>
</dbReference>
<comment type="caution">
    <text evidence="19">The sequence shown here is derived from an EMBL/GenBank/DDBJ whole genome shotgun (WGS) entry which is preliminary data.</text>
</comment>
<dbReference type="InterPro" id="IPR010105">
    <property type="entry name" value="TonB_sidphr_rcpt"/>
</dbReference>
<keyword evidence="11 14" id="KW-0472">Membrane</keyword>
<feature type="domain" description="TonB-dependent receptor-like beta-barrel" evidence="17">
    <location>
        <begin position="239"/>
        <end position="674"/>
    </location>
</feature>
<dbReference type="RefSeq" id="WP_111551155.1">
    <property type="nucleotide sequence ID" value="NZ_LIGK01000029.1"/>
</dbReference>
<comment type="similarity">
    <text evidence="2 14 15">Belongs to the TonB-dependent receptor family.</text>
</comment>
<keyword evidence="6 14" id="KW-0812">Transmembrane</keyword>
<dbReference type="InterPro" id="IPR039426">
    <property type="entry name" value="TonB-dep_rcpt-like"/>
</dbReference>
<dbReference type="Gene3D" id="2.170.130.10">
    <property type="entry name" value="TonB-dependent receptor, plug domain"/>
    <property type="match status" value="1"/>
</dbReference>
<evidence type="ECO:0000256" key="13">
    <source>
        <dbReference type="ARBA" id="ARBA00023237"/>
    </source>
</evidence>
<feature type="chain" id="PRO_5016396679" evidence="16">
    <location>
        <begin position="25"/>
        <end position="707"/>
    </location>
</feature>
<dbReference type="PANTHER" id="PTHR32552:SF68">
    <property type="entry name" value="FERRICHROME OUTER MEMBRANE TRANSPORTER_PHAGE RECEPTOR"/>
    <property type="match status" value="1"/>
</dbReference>
<keyword evidence="4 14" id="KW-1134">Transmembrane beta strand</keyword>
<dbReference type="Gene3D" id="2.40.170.20">
    <property type="entry name" value="TonB-dependent receptor, beta-barrel domain"/>
    <property type="match status" value="1"/>
</dbReference>
<keyword evidence="8" id="KW-0408">Iron</keyword>
<name>A0A327XQY0_9RHOB</name>
<evidence type="ECO:0000256" key="7">
    <source>
        <dbReference type="ARBA" id="ARBA00022729"/>
    </source>
</evidence>
<dbReference type="InterPro" id="IPR037066">
    <property type="entry name" value="Plug_dom_sf"/>
</dbReference>
<evidence type="ECO:0000259" key="17">
    <source>
        <dbReference type="Pfam" id="PF00593"/>
    </source>
</evidence>
<evidence type="ECO:0000256" key="16">
    <source>
        <dbReference type="SAM" id="SignalP"/>
    </source>
</evidence>
<evidence type="ECO:0000256" key="11">
    <source>
        <dbReference type="ARBA" id="ARBA00023136"/>
    </source>
</evidence>
<feature type="domain" description="TonB-dependent receptor plug" evidence="18">
    <location>
        <begin position="67"/>
        <end position="160"/>
    </location>
</feature>
<keyword evidence="13 14" id="KW-0998">Cell outer membrane</keyword>
<dbReference type="GO" id="GO:0038023">
    <property type="term" value="F:signaling receptor activity"/>
    <property type="evidence" value="ECO:0007669"/>
    <property type="project" value="InterPro"/>
</dbReference>
<protein>
    <submittedName>
        <fullName evidence="19">Iron complex outermembrane receptor protein</fullName>
    </submittedName>
</protein>
<dbReference type="Proteomes" id="UP000249165">
    <property type="component" value="Unassembled WGS sequence"/>
</dbReference>
<dbReference type="NCBIfam" id="TIGR01783">
    <property type="entry name" value="TonB-siderophor"/>
    <property type="match status" value="1"/>
</dbReference>
<keyword evidence="9" id="KW-0406">Ion transport</keyword>
<keyword evidence="3 14" id="KW-0813">Transport</keyword>
<comment type="subcellular location">
    <subcellularLocation>
        <location evidence="1 14">Cell outer membrane</location>
        <topology evidence="1 14">Multi-pass membrane protein</topology>
    </subcellularLocation>
</comment>
<evidence type="ECO:0000256" key="8">
    <source>
        <dbReference type="ARBA" id="ARBA00023004"/>
    </source>
</evidence>
<dbReference type="InterPro" id="IPR012910">
    <property type="entry name" value="Plug_dom"/>
</dbReference>
<dbReference type="CDD" id="cd01347">
    <property type="entry name" value="ligand_gated_channel"/>
    <property type="match status" value="1"/>
</dbReference>
<dbReference type="SUPFAM" id="SSF56935">
    <property type="entry name" value="Porins"/>
    <property type="match status" value="1"/>
</dbReference>
<evidence type="ECO:0000256" key="3">
    <source>
        <dbReference type="ARBA" id="ARBA00022448"/>
    </source>
</evidence>
<dbReference type="InterPro" id="IPR000531">
    <property type="entry name" value="Beta-barrel_TonB"/>
</dbReference>
<dbReference type="OrthoDB" id="9760333at2"/>
<evidence type="ECO:0000259" key="18">
    <source>
        <dbReference type="Pfam" id="PF07715"/>
    </source>
</evidence>
<dbReference type="EMBL" id="QLMG01000054">
    <property type="protein sequence ID" value="RAK10632.1"/>
    <property type="molecule type" value="Genomic_DNA"/>
</dbReference>
<evidence type="ECO:0000256" key="14">
    <source>
        <dbReference type="PROSITE-ProRule" id="PRU01360"/>
    </source>
</evidence>
<evidence type="ECO:0000256" key="15">
    <source>
        <dbReference type="RuleBase" id="RU003357"/>
    </source>
</evidence>
<accession>A0A327XQY0</accession>
<evidence type="ECO:0000256" key="4">
    <source>
        <dbReference type="ARBA" id="ARBA00022452"/>
    </source>
</evidence>
<dbReference type="PANTHER" id="PTHR32552">
    <property type="entry name" value="FERRICHROME IRON RECEPTOR-RELATED"/>
    <property type="match status" value="1"/>
</dbReference>
<keyword evidence="10 15" id="KW-0798">TonB box</keyword>
<feature type="signal peptide" evidence="16">
    <location>
        <begin position="1"/>
        <end position="24"/>
    </location>
</feature>
<evidence type="ECO:0000256" key="1">
    <source>
        <dbReference type="ARBA" id="ARBA00004571"/>
    </source>
</evidence>
<dbReference type="Pfam" id="PF00593">
    <property type="entry name" value="TonB_dep_Rec_b-barrel"/>
    <property type="match status" value="1"/>
</dbReference>
<sequence>MKHPLKLAGLLLASTSLCATIAFAQEVMDLGTITLDPILIQGLENGAVIDGYRADAISSATRTATPLQQTPQSVQVLSPELLEDQAITTMSEALGNVSGAQGTIPLQTPAFESTLLRGFPAEFYQDGMTSYINTGDANAMAGVERIEVLKGPNAILYGGGIGTPLGGLVNIVTKKPEPENFTELGLTYGTNNYIEPSFDINRQLSDTVLFRMNGSYVWSEADQDVIETDRYSFSPSLTFGYGTDTRLTIEGYLSRWEQKEYQGLPAVGTVTGDFSIDRDLYIGDPDIPESHTETRKLTFTLEHDFNGQWSNRTQFRYGENEVEQITQIILSNAPDAGPTDWGLYNSYVPGEQTEYSFNTSFEGRFSTGNWDHVLLFGADYSRIEDYSLMYMDYAGSNDLANPGAWPAWTMPSTLAMGEGNGTYTTSGAFVQMQSSVGRLHLLGGLRLAHLETIYDSEGYGRRDTLEETKLLPRIGAVYDLTDQWSAFASYSEGMKANAFYFYSSTPKPEFSRQAEIGLKYDGSAVSGSIAAFRIERENVPVTDPNDPMMLTSVTEGQQRSQGVELDAVWQPGGAWKVMVNYAYTDAELTADIPMGAPAGSKLPGVPRHSGGLWVDYDARADNDEGWRAGAGLHAVSSSKLDQANTYETDGYATVNASASYTQGGMTYALAVKNLFDTEYDLPMYGYMGGRVVPGAERQILFNISKRF</sequence>
<gene>
    <name evidence="19" type="ORF">ATI53_10542</name>
</gene>
<evidence type="ECO:0000256" key="12">
    <source>
        <dbReference type="ARBA" id="ARBA00023170"/>
    </source>
</evidence>
<proteinExistence type="inferred from homology"/>
<organism evidence="19 20">
    <name type="scientific">Salipiger aestuarii</name>
    <dbReference type="NCBI Taxonomy" id="568098"/>
    <lineage>
        <taxon>Bacteria</taxon>
        <taxon>Pseudomonadati</taxon>
        <taxon>Pseudomonadota</taxon>
        <taxon>Alphaproteobacteria</taxon>
        <taxon>Rhodobacterales</taxon>
        <taxon>Roseobacteraceae</taxon>
        <taxon>Salipiger</taxon>
    </lineage>
</organism>
<keyword evidence="5" id="KW-0410">Iron transport</keyword>